<evidence type="ECO:0000313" key="1">
    <source>
        <dbReference type="EMBL" id="QHT10282.1"/>
    </source>
</evidence>
<protein>
    <recommendedName>
        <fullName evidence="2">F-box domain-containing protein</fullName>
    </recommendedName>
</protein>
<dbReference type="AlphaFoldDB" id="A0A6C0D1H2"/>
<sequence>MITSLPDEILNHIFSYCQGRTNKIMKEHILCLDQVYQDVKYVYGTDFDCKSTHLPYILHLMGFYGQPIFNKEKFYSRYYSCVNCRRVGYAPPYIEFGEKFCNSYCADMFDY</sequence>
<reference evidence="1" key="1">
    <citation type="journal article" date="2020" name="Nature">
        <title>Giant virus diversity and host interactions through global metagenomics.</title>
        <authorList>
            <person name="Schulz F."/>
            <person name="Roux S."/>
            <person name="Paez-Espino D."/>
            <person name="Jungbluth S."/>
            <person name="Walsh D.A."/>
            <person name="Denef V.J."/>
            <person name="McMahon K.D."/>
            <person name="Konstantinidis K.T."/>
            <person name="Eloe-Fadrosh E.A."/>
            <person name="Kyrpides N.C."/>
            <person name="Woyke T."/>
        </authorList>
    </citation>
    <scope>NUCLEOTIDE SEQUENCE</scope>
    <source>
        <strain evidence="1">GVMAG-M-3300023174-107</strain>
    </source>
</reference>
<name>A0A6C0D1H2_9ZZZZ</name>
<dbReference type="EMBL" id="MN739520">
    <property type="protein sequence ID" value="QHT10282.1"/>
    <property type="molecule type" value="Genomic_DNA"/>
</dbReference>
<accession>A0A6C0D1H2</accession>
<evidence type="ECO:0008006" key="2">
    <source>
        <dbReference type="Google" id="ProtNLM"/>
    </source>
</evidence>
<proteinExistence type="predicted"/>
<organism evidence="1">
    <name type="scientific">viral metagenome</name>
    <dbReference type="NCBI Taxonomy" id="1070528"/>
    <lineage>
        <taxon>unclassified sequences</taxon>
        <taxon>metagenomes</taxon>
        <taxon>organismal metagenomes</taxon>
    </lineage>
</organism>